<dbReference type="Proteomes" id="UP000027195">
    <property type="component" value="Unassembled WGS sequence"/>
</dbReference>
<evidence type="ECO:0000259" key="2">
    <source>
        <dbReference type="PROSITE" id="PS50137"/>
    </source>
</evidence>
<dbReference type="Pfam" id="PF00035">
    <property type="entry name" value="dsrm"/>
    <property type="match status" value="1"/>
</dbReference>
<dbReference type="EMBL" id="KL198036">
    <property type="protein sequence ID" value="KDQ14608.1"/>
    <property type="molecule type" value="Genomic_DNA"/>
</dbReference>
<dbReference type="InterPro" id="IPR014720">
    <property type="entry name" value="dsRBD_dom"/>
</dbReference>
<evidence type="ECO:0000256" key="1">
    <source>
        <dbReference type="PROSITE-ProRule" id="PRU00266"/>
    </source>
</evidence>
<reference evidence="4" key="1">
    <citation type="journal article" date="2014" name="Proc. Natl. Acad. Sci. U.S.A.">
        <title>Extensive sampling of basidiomycete genomes demonstrates inadequacy of the white-rot/brown-rot paradigm for wood decay fungi.</title>
        <authorList>
            <person name="Riley R."/>
            <person name="Salamov A.A."/>
            <person name="Brown D.W."/>
            <person name="Nagy L.G."/>
            <person name="Floudas D."/>
            <person name="Held B.W."/>
            <person name="Levasseur A."/>
            <person name="Lombard V."/>
            <person name="Morin E."/>
            <person name="Otillar R."/>
            <person name="Lindquist E.A."/>
            <person name="Sun H."/>
            <person name="LaButti K.M."/>
            <person name="Schmutz J."/>
            <person name="Jabbour D."/>
            <person name="Luo H."/>
            <person name="Baker S.E."/>
            <person name="Pisabarro A.G."/>
            <person name="Walton J.D."/>
            <person name="Blanchette R.A."/>
            <person name="Henrissat B."/>
            <person name="Martin F."/>
            <person name="Cullen D."/>
            <person name="Hibbett D.S."/>
            <person name="Grigoriev I.V."/>
        </authorList>
    </citation>
    <scope>NUCLEOTIDE SEQUENCE [LARGE SCALE GENOMIC DNA]</scope>
    <source>
        <strain evidence="4">FD-172 SS1</strain>
    </source>
</reference>
<dbReference type="InParanoid" id="A0A067MFM0"/>
<dbReference type="PROSITE" id="PS50137">
    <property type="entry name" value="DS_RBD"/>
    <property type="match status" value="1"/>
</dbReference>
<gene>
    <name evidence="3" type="ORF">BOTBODRAFT_55162</name>
</gene>
<dbReference type="SMART" id="SM00358">
    <property type="entry name" value="DSRM"/>
    <property type="match status" value="1"/>
</dbReference>
<feature type="domain" description="DRBM" evidence="2">
    <location>
        <begin position="41"/>
        <end position="104"/>
    </location>
</feature>
<dbReference type="Gene3D" id="3.30.160.20">
    <property type="match status" value="1"/>
</dbReference>
<evidence type="ECO:0000313" key="3">
    <source>
        <dbReference type="EMBL" id="KDQ14608.1"/>
    </source>
</evidence>
<sequence>MHTRRPLTLRPQQGIEENALLRILNHIPNDMCEHSLMRLNNYLIQNHLMPKDGLKWALVAGGPPHALIWYAQCTVNGFLYNGTGPSKIAAKNQAAARALAYFAEAKF</sequence>
<keyword evidence="1" id="KW-0694">RNA-binding</keyword>
<dbReference type="GO" id="GO:0003723">
    <property type="term" value="F:RNA binding"/>
    <property type="evidence" value="ECO:0007669"/>
    <property type="project" value="UniProtKB-UniRule"/>
</dbReference>
<organism evidence="3 4">
    <name type="scientific">Botryobasidium botryosum (strain FD-172 SS1)</name>
    <dbReference type="NCBI Taxonomy" id="930990"/>
    <lineage>
        <taxon>Eukaryota</taxon>
        <taxon>Fungi</taxon>
        <taxon>Dikarya</taxon>
        <taxon>Basidiomycota</taxon>
        <taxon>Agaricomycotina</taxon>
        <taxon>Agaricomycetes</taxon>
        <taxon>Cantharellales</taxon>
        <taxon>Botryobasidiaceae</taxon>
        <taxon>Botryobasidium</taxon>
    </lineage>
</organism>
<protein>
    <recommendedName>
        <fullName evidence="2">DRBM domain-containing protein</fullName>
    </recommendedName>
</protein>
<dbReference type="HOGENOM" id="CLU_2209585_0_0_1"/>
<dbReference type="SUPFAM" id="SSF54768">
    <property type="entry name" value="dsRNA-binding domain-like"/>
    <property type="match status" value="1"/>
</dbReference>
<dbReference type="AlphaFoldDB" id="A0A067MFM0"/>
<name>A0A067MFM0_BOTB1</name>
<keyword evidence="4" id="KW-1185">Reference proteome</keyword>
<evidence type="ECO:0000313" key="4">
    <source>
        <dbReference type="Proteomes" id="UP000027195"/>
    </source>
</evidence>
<accession>A0A067MFM0</accession>
<proteinExistence type="predicted"/>